<reference evidence="1" key="1">
    <citation type="submission" date="2018-02" db="EMBL/GenBank/DDBJ databases">
        <title>The genomes of Aspergillus section Nigri reveals drivers in fungal speciation.</title>
        <authorList>
            <consortium name="DOE Joint Genome Institute"/>
            <person name="Vesth T.C."/>
            <person name="Nybo J."/>
            <person name="Theobald S."/>
            <person name="Brandl J."/>
            <person name="Frisvad J.C."/>
            <person name="Nielsen K.F."/>
            <person name="Lyhne E.K."/>
            <person name="Kogle M.E."/>
            <person name="Kuo A."/>
            <person name="Riley R."/>
            <person name="Clum A."/>
            <person name="Nolan M."/>
            <person name="Lipzen A."/>
            <person name="Salamov A."/>
            <person name="Henrissat B."/>
            <person name="Wiebenga A."/>
            <person name="De vries R.P."/>
            <person name="Grigoriev I.V."/>
            <person name="Mortensen U.H."/>
            <person name="Andersen M.R."/>
            <person name="Baker S.E."/>
        </authorList>
    </citation>
    <scope>NUCLEOTIDE SEQUENCE</scope>
    <source>
        <strain evidence="1">CBS 115574</strain>
    </source>
</reference>
<keyword evidence="2" id="KW-1185">Reference proteome</keyword>
<proteinExistence type="predicted"/>
<protein>
    <submittedName>
        <fullName evidence="1">Uncharacterized protein</fullName>
    </submittedName>
</protein>
<dbReference type="EMBL" id="KZ824541">
    <property type="protein sequence ID" value="RAK91657.1"/>
    <property type="molecule type" value="Genomic_DNA"/>
</dbReference>
<gene>
    <name evidence="1" type="ORF">BO79DRAFT_77025</name>
</gene>
<accession>A0ACD1IMU2</accession>
<sequence>MGEMLSNPYEVFARLFRIGLGDRLGWKMQFLPTIFLWLQLEFPPSLLFFLIFFFSPSLLHPRLREMLVVGEMQPRTTNL</sequence>
<dbReference type="Proteomes" id="UP000249748">
    <property type="component" value="Unassembled WGS sequence"/>
</dbReference>
<evidence type="ECO:0000313" key="1">
    <source>
        <dbReference type="EMBL" id="RAK91657.1"/>
    </source>
</evidence>
<evidence type="ECO:0000313" key="2">
    <source>
        <dbReference type="Proteomes" id="UP000249748"/>
    </source>
</evidence>
<organism evidence="1 2">
    <name type="scientific">Aspergillus costaricaensis CBS 115574</name>
    <dbReference type="NCBI Taxonomy" id="1448317"/>
    <lineage>
        <taxon>Eukaryota</taxon>
        <taxon>Fungi</taxon>
        <taxon>Dikarya</taxon>
        <taxon>Ascomycota</taxon>
        <taxon>Pezizomycotina</taxon>
        <taxon>Eurotiomycetes</taxon>
        <taxon>Eurotiomycetidae</taxon>
        <taxon>Eurotiales</taxon>
        <taxon>Aspergillaceae</taxon>
        <taxon>Aspergillus</taxon>
        <taxon>Aspergillus subgen. Circumdati</taxon>
    </lineage>
</organism>
<name>A0ACD1IMU2_9EURO</name>